<keyword evidence="2" id="KW-1185">Reference proteome</keyword>
<reference evidence="1" key="2">
    <citation type="submission" date="2015-06" db="UniProtKB">
        <authorList>
            <consortium name="EnsemblPlants"/>
        </authorList>
    </citation>
    <scope>IDENTIFICATION</scope>
    <source>
        <strain evidence="1">DM1-3 516 R44</strain>
    </source>
</reference>
<dbReference type="HOGENOM" id="CLU_2890268_0_0_1"/>
<organism evidence="1 2">
    <name type="scientific">Solanum tuberosum</name>
    <name type="common">Potato</name>
    <dbReference type="NCBI Taxonomy" id="4113"/>
    <lineage>
        <taxon>Eukaryota</taxon>
        <taxon>Viridiplantae</taxon>
        <taxon>Streptophyta</taxon>
        <taxon>Embryophyta</taxon>
        <taxon>Tracheophyta</taxon>
        <taxon>Spermatophyta</taxon>
        <taxon>Magnoliopsida</taxon>
        <taxon>eudicotyledons</taxon>
        <taxon>Gunneridae</taxon>
        <taxon>Pentapetalae</taxon>
        <taxon>asterids</taxon>
        <taxon>lamiids</taxon>
        <taxon>Solanales</taxon>
        <taxon>Solanaceae</taxon>
        <taxon>Solanoideae</taxon>
        <taxon>Solaneae</taxon>
        <taxon>Solanum</taxon>
    </lineage>
</organism>
<reference evidence="2" key="1">
    <citation type="journal article" date="2011" name="Nature">
        <title>Genome sequence and analysis of the tuber crop potato.</title>
        <authorList>
            <consortium name="The Potato Genome Sequencing Consortium"/>
        </authorList>
    </citation>
    <scope>NUCLEOTIDE SEQUENCE [LARGE SCALE GENOMIC DNA]</scope>
    <source>
        <strain evidence="2">cv. DM1-3 516 R44</strain>
    </source>
</reference>
<dbReference type="AlphaFoldDB" id="M1BEB8"/>
<dbReference type="Gramene" id="PGSC0003DMT400043249">
    <property type="protein sequence ID" value="PGSC0003DMT400043249"/>
    <property type="gene ID" value="PGSC0003DMG400016788"/>
</dbReference>
<dbReference type="PaxDb" id="4113-PGSC0003DMT400043249"/>
<sequence>MCNSNKHHIFHLTLLDYRSALEPSFSAEFIKSSQHNKDKEEEKWFNIMSLLHKLNVDTIYRGY</sequence>
<evidence type="ECO:0000313" key="2">
    <source>
        <dbReference type="Proteomes" id="UP000011115"/>
    </source>
</evidence>
<dbReference type="EnsemblPlants" id="PGSC0003DMT400043249">
    <property type="protein sequence ID" value="PGSC0003DMT400043249"/>
    <property type="gene ID" value="PGSC0003DMG400016788"/>
</dbReference>
<dbReference type="Proteomes" id="UP000011115">
    <property type="component" value="Unassembled WGS sequence"/>
</dbReference>
<protein>
    <submittedName>
        <fullName evidence="1">Uncharacterized protein</fullName>
    </submittedName>
</protein>
<evidence type="ECO:0000313" key="1">
    <source>
        <dbReference type="EnsemblPlants" id="PGSC0003DMT400043249"/>
    </source>
</evidence>
<name>M1BEB8_SOLTU</name>
<proteinExistence type="predicted"/>
<dbReference type="InParanoid" id="M1BEB8"/>
<accession>M1BEB8</accession>